<evidence type="ECO:0000313" key="9">
    <source>
        <dbReference type="Proteomes" id="UP001295740"/>
    </source>
</evidence>
<protein>
    <submittedName>
        <fullName evidence="8">Uu.00g009620.m01.CDS01</fullName>
    </submittedName>
</protein>
<evidence type="ECO:0000256" key="1">
    <source>
        <dbReference type="ARBA" id="ARBA00004141"/>
    </source>
</evidence>
<feature type="domain" description="Rhodopsin" evidence="7">
    <location>
        <begin position="24"/>
        <end position="258"/>
    </location>
</feature>
<keyword evidence="4 6" id="KW-0472">Membrane</keyword>
<keyword evidence="2 6" id="KW-0812">Transmembrane</keyword>
<dbReference type="GO" id="GO:0016020">
    <property type="term" value="C:membrane"/>
    <property type="evidence" value="ECO:0007669"/>
    <property type="project" value="UniProtKB-SubCell"/>
</dbReference>
<dbReference type="EMBL" id="CAUWAG010000020">
    <property type="protein sequence ID" value="CAJ2512843.1"/>
    <property type="molecule type" value="Genomic_DNA"/>
</dbReference>
<evidence type="ECO:0000256" key="6">
    <source>
        <dbReference type="SAM" id="Phobius"/>
    </source>
</evidence>
<evidence type="ECO:0000256" key="5">
    <source>
        <dbReference type="ARBA" id="ARBA00038359"/>
    </source>
</evidence>
<dbReference type="AlphaFoldDB" id="A0AAI8YPY2"/>
<keyword evidence="9" id="KW-1185">Reference proteome</keyword>
<organism evidence="8 9">
    <name type="scientific">Anthostomella pinea</name>
    <dbReference type="NCBI Taxonomy" id="933095"/>
    <lineage>
        <taxon>Eukaryota</taxon>
        <taxon>Fungi</taxon>
        <taxon>Dikarya</taxon>
        <taxon>Ascomycota</taxon>
        <taxon>Pezizomycotina</taxon>
        <taxon>Sordariomycetes</taxon>
        <taxon>Xylariomycetidae</taxon>
        <taxon>Xylariales</taxon>
        <taxon>Xylariaceae</taxon>
        <taxon>Anthostomella</taxon>
    </lineage>
</organism>
<dbReference type="Proteomes" id="UP001295740">
    <property type="component" value="Unassembled WGS sequence"/>
</dbReference>
<dbReference type="PANTHER" id="PTHR33048">
    <property type="entry name" value="PTH11-LIKE INTEGRAL MEMBRANE PROTEIN (AFU_ORTHOLOGUE AFUA_5G11245)"/>
    <property type="match status" value="1"/>
</dbReference>
<comment type="subcellular location">
    <subcellularLocation>
        <location evidence="1">Membrane</location>
        <topology evidence="1">Multi-pass membrane protein</topology>
    </subcellularLocation>
</comment>
<reference evidence="8" key="1">
    <citation type="submission" date="2023-10" db="EMBL/GenBank/DDBJ databases">
        <authorList>
            <person name="Hackl T."/>
        </authorList>
    </citation>
    <scope>NUCLEOTIDE SEQUENCE</scope>
</reference>
<comment type="similarity">
    <text evidence="5">Belongs to the SAT4 family.</text>
</comment>
<keyword evidence="3 6" id="KW-1133">Transmembrane helix</keyword>
<sequence>MGWLDSLIAAMVVFLILDGVAVAARVYVRTKMQTRGFGIDDIALCLTYTGYMIACGFGFAAMYYGYAAEDHRPYYNPAKSTQYLFACQLAIYISSGLVKIAVALVVYRIAVQKSLRWLLIGSMVVVAIWTIITTIYSSYLCATGGTSNYAGSETCTRVGYFRTITNIFIDYFYALLPAFMLRKVQMKLRLKLIVVFLLGLGVFASSTTIVKLVVIIRLTHASKAEAEGLHYQLLLWAVIELGLAIFAASLAALRPLLRHLPAFWNMSRTPKSNASDAVGPYHELALASEMGRSSTKTGGASRLSKNTHELSVVRSVSRGDEVHVAAASDDALV</sequence>
<feature type="transmembrane region" description="Helical" evidence="6">
    <location>
        <begin position="6"/>
        <end position="28"/>
    </location>
</feature>
<accession>A0AAI8YPY2</accession>
<feature type="transmembrane region" description="Helical" evidence="6">
    <location>
        <begin position="159"/>
        <end position="180"/>
    </location>
</feature>
<feature type="transmembrane region" description="Helical" evidence="6">
    <location>
        <begin position="83"/>
        <end position="106"/>
    </location>
</feature>
<dbReference type="InterPro" id="IPR049326">
    <property type="entry name" value="Rhodopsin_dom_fungi"/>
</dbReference>
<proteinExistence type="inferred from homology"/>
<evidence type="ECO:0000256" key="2">
    <source>
        <dbReference type="ARBA" id="ARBA00022692"/>
    </source>
</evidence>
<dbReference type="PANTHER" id="PTHR33048:SF47">
    <property type="entry name" value="INTEGRAL MEMBRANE PROTEIN-RELATED"/>
    <property type="match status" value="1"/>
</dbReference>
<evidence type="ECO:0000313" key="8">
    <source>
        <dbReference type="EMBL" id="CAJ2512843.1"/>
    </source>
</evidence>
<gene>
    <name evidence="8" type="ORF">KHLLAP_LOCUS13311</name>
</gene>
<evidence type="ECO:0000256" key="3">
    <source>
        <dbReference type="ARBA" id="ARBA00022989"/>
    </source>
</evidence>
<dbReference type="Pfam" id="PF20684">
    <property type="entry name" value="Fung_rhodopsin"/>
    <property type="match status" value="1"/>
</dbReference>
<name>A0AAI8YPY2_9PEZI</name>
<feature type="transmembrane region" description="Helical" evidence="6">
    <location>
        <begin position="234"/>
        <end position="257"/>
    </location>
</feature>
<evidence type="ECO:0000259" key="7">
    <source>
        <dbReference type="Pfam" id="PF20684"/>
    </source>
</evidence>
<feature type="transmembrane region" description="Helical" evidence="6">
    <location>
        <begin position="192"/>
        <end position="214"/>
    </location>
</feature>
<evidence type="ECO:0000256" key="4">
    <source>
        <dbReference type="ARBA" id="ARBA00023136"/>
    </source>
</evidence>
<comment type="caution">
    <text evidence="8">The sequence shown here is derived from an EMBL/GenBank/DDBJ whole genome shotgun (WGS) entry which is preliminary data.</text>
</comment>
<feature type="transmembrane region" description="Helical" evidence="6">
    <location>
        <begin position="118"/>
        <end position="139"/>
    </location>
</feature>
<dbReference type="InterPro" id="IPR052337">
    <property type="entry name" value="SAT4-like"/>
</dbReference>
<feature type="transmembrane region" description="Helical" evidence="6">
    <location>
        <begin position="40"/>
        <end position="63"/>
    </location>
</feature>